<dbReference type="EMBL" id="OX465086">
    <property type="protein sequence ID" value="CAI9264675.1"/>
    <property type="molecule type" value="Genomic_DNA"/>
</dbReference>
<dbReference type="PANTHER" id="PTHR46243:SF5">
    <property type="entry name" value="BIS(5'-ADENOSYL)-TRIPHOSPHATASE"/>
    <property type="match status" value="1"/>
</dbReference>
<keyword evidence="2" id="KW-1185">Reference proteome</keyword>
<sequence>MADWKENVDIRFQRKSKLNSIILHIPNHLLPAFYFNFRFLRQTPATTADYRFQIARSSSCHLKNNIRNKAVKMADYTFGPHKIDHNDVFYTTDLLYAFVNLRPVLPGHILNSSITL</sequence>
<dbReference type="Proteomes" id="UP001177003">
    <property type="component" value="Chromosome 0"/>
</dbReference>
<organism evidence="1 2">
    <name type="scientific">Lactuca saligna</name>
    <name type="common">Willowleaf lettuce</name>
    <dbReference type="NCBI Taxonomy" id="75948"/>
    <lineage>
        <taxon>Eukaryota</taxon>
        <taxon>Viridiplantae</taxon>
        <taxon>Streptophyta</taxon>
        <taxon>Embryophyta</taxon>
        <taxon>Tracheophyta</taxon>
        <taxon>Spermatophyta</taxon>
        <taxon>Magnoliopsida</taxon>
        <taxon>eudicotyledons</taxon>
        <taxon>Gunneridae</taxon>
        <taxon>Pentapetalae</taxon>
        <taxon>asterids</taxon>
        <taxon>campanulids</taxon>
        <taxon>Asterales</taxon>
        <taxon>Asteraceae</taxon>
        <taxon>Cichorioideae</taxon>
        <taxon>Cichorieae</taxon>
        <taxon>Lactucinae</taxon>
        <taxon>Lactuca</taxon>
    </lineage>
</organism>
<reference evidence="1" key="1">
    <citation type="submission" date="2023-04" db="EMBL/GenBank/DDBJ databases">
        <authorList>
            <person name="Vijverberg K."/>
            <person name="Xiong W."/>
            <person name="Schranz E."/>
        </authorList>
    </citation>
    <scope>NUCLEOTIDE SEQUENCE</scope>
</reference>
<evidence type="ECO:0000313" key="2">
    <source>
        <dbReference type="Proteomes" id="UP001177003"/>
    </source>
</evidence>
<dbReference type="PANTHER" id="PTHR46243">
    <property type="entry name" value="BIS(5'-ADENOSYL)-TRIPHOSPHATASE"/>
    <property type="match status" value="1"/>
</dbReference>
<name>A0AA35Y4F2_LACSI</name>
<dbReference type="InterPro" id="IPR036265">
    <property type="entry name" value="HIT-like_sf"/>
</dbReference>
<accession>A0AA35Y4F2</accession>
<protein>
    <submittedName>
        <fullName evidence="1">Uncharacterized protein</fullName>
    </submittedName>
</protein>
<evidence type="ECO:0000313" key="1">
    <source>
        <dbReference type="EMBL" id="CAI9264675.1"/>
    </source>
</evidence>
<gene>
    <name evidence="1" type="ORF">LSALG_LOCUS5314</name>
</gene>
<dbReference type="Gene3D" id="3.30.428.10">
    <property type="entry name" value="HIT-like"/>
    <property type="match status" value="1"/>
</dbReference>
<dbReference type="AlphaFoldDB" id="A0AA35Y4F2"/>
<proteinExistence type="predicted"/>
<dbReference type="InterPro" id="IPR051884">
    <property type="entry name" value="Bis(5'-adenosyl)-TPase_reg"/>
</dbReference>